<name>A0A9W7H5L1_HIBTR</name>
<evidence type="ECO:0000313" key="2">
    <source>
        <dbReference type="Proteomes" id="UP001165190"/>
    </source>
</evidence>
<gene>
    <name evidence="1" type="ORF">HRI_000754600</name>
</gene>
<dbReference type="EMBL" id="BSYR01000009">
    <property type="protein sequence ID" value="GMI70853.1"/>
    <property type="molecule type" value="Genomic_DNA"/>
</dbReference>
<protein>
    <recommendedName>
        <fullName evidence="3">S-locus receptor kinase C-terminal domain-containing protein</fullName>
    </recommendedName>
</protein>
<reference evidence="1" key="1">
    <citation type="submission" date="2023-05" db="EMBL/GenBank/DDBJ databases">
        <title>Genome and transcriptome analyses reveal genes involved in the formation of fine ridges on petal epidermal cells in Hibiscus trionum.</title>
        <authorList>
            <person name="Koshimizu S."/>
            <person name="Masuda S."/>
            <person name="Ishii T."/>
            <person name="Shirasu K."/>
            <person name="Hoshino A."/>
            <person name="Arita M."/>
        </authorList>
    </citation>
    <scope>NUCLEOTIDE SEQUENCE</scope>
    <source>
        <strain evidence="1">Hamamatsu line</strain>
    </source>
</reference>
<dbReference type="Proteomes" id="UP001165190">
    <property type="component" value="Unassembled WGS sequence"/>
</dbReference>
<organism evidence="1 2">
    <name type="scientific">Hibiscus trionum</name>
    <name type="common">Flower of an hour</name>
    <dbReference type="NCBI Taxonomy" id="183268"/>
    <lineage>
        <taxon>Eukaryota</taxon>
        <taxon>Viridiplantae</taxon>
        <taxon>Streptophyta</taxon>
        <taxon>Embryophyta</taxon>
        <taxon>Tracheophyta</taxon>
        <taxon>Spermatophyta</taxon>
        <taxon>Magnoliopsida</taxon>
        <taxon>eudicotyledons</taxon>
        <taxon>Gunneridae</taxon>
        <taxon>Pentapetalae</taxon>
        <taxon>rosids</taxon>
        <taxon>malvids</taxon>
        <taxon>Malvales</taxon>
        <taxon>Malvaceae</taxon>
        <taxon>Malvoideae</taxon>
        <taxon>Hibiscus</taxon>
    </lineage>
</organism>
<keyword evidence="2" id="KW-1185">Reference proteome</keyword>
<sequence length="96" mass="10710">MNMGEKMLKTTLWCIQHQPDLRPLMSIVVKMLEGATEIPTPPNPFASFWLESDAPNKNNSTRTTWTDTTCDTGLSSIIADCATPVMKKYEIEMASS</sequence>
<evidence type="ECO:0008006" key="3">
    <source>
        <dbReference type="Google" id="ProtNLM"/>
    </source>
</evidence>
<proteinExistence type="predicted"/>
<accession>A0A9W7H5L1</accession>
<evidence type="ECO:0000313" key="1">
    <source>
        <dbReference type="EMBL" id="GMI70853.1"/>
    </source>
</evidence>
<dbReference type="AlphaFoldDB" id="A0A9W7H5L1"/>
<comment type="caution">
    <text evidence="1">The sequence shown here is derived from an EMBL/GenBank/DDBJ whole genome shotgun (WGS) entry which is preliminary data.</text>
</comment>
<dbReference type="OrthoDB" id="4062651at2759"/>